<proteinExistence type="predicted"/>
<keyword evidence="6" id="KW-1185">Reference proteome</keyword>
<dbReference type="PROSITE" id="PS50932">
    <property type="entry name" value="HTH_LACI_2"/>
    <property type="match status" value="1"/>
</dbReference>
<dbReference type="Proteomes" id="UP000319263">
    <property type="component" value="Chromosome"/>
</dbReference>
<dbReference type="AlphaFoldDB" id="A0A516Q484"/>
<sequence>MTSTQRPVRITDVAALAGVSPGTVSKALNNTGSLKEATRQRVRAAADKLGFVPDPDARWLAARRSYTVGLLSADAAGRFSIPVMLGAENALAAGEMSALLATTRYDPVREAYHLKAFQARRVDGIIVTGRTTDPRPPVDVDIPVVYAFAPSSNPDDASVVPDDTDGTTKIIQHLLATGRRRIAHVGGRPRKHTSEVRAAAAVAALADHGLRLVSEPMFGDWSESWGRRAVDQLLLRHALTATGDQLLAADLVRAERHQAELSDLDLGLDAIICGSDQIARGVTDRLRELSIDVPAQLAVTGFDNWEVMALSSRPPLTTIDLGLEDLGRRAAEQLLDAIAGNPHHGIEYTPMELIPRASA</sequence>
<dbReference type="Gene3D" id="1.10.260.40">
    <property type="entry name" value="lambda repressor-like DNA-binding domains"/>
    <property type="match status" value="1"/>
</dbReference>
<accession>A0A516Q484</accession>
<dbReference type="SMART" id="SM00354">
    <property type="entry name" value="HTH_LACI"/>
    <property type="match status" value="1"/>
</dbReference>
<dbReference type="PANTHER" id="PTHR30146:SF109">
    <property type="entry name" value="HTH-TYPE TRANSCRIPTIONAL REGULATOR GALS"/>
    <property type="match status" value="1"/>
</dbReference>
<keyword evidence="2" id="KW-0238">DNA-binding</keyword>
<dbReference type="GO" id="GO:0003700">
    <property type="term" value="F:DNA-binding transcription factor activity"/>
    <property type="evidence" value="ECO:0007669"/>
    <property type="project" value="TreeGrafter"/>
</dbReference>
<dbReference type="InterPro" id="IPR046335">
    <property type="entry name" value="LacI/GalR-like_sensor"/>
</dbReference>
<dbReference type="CDD" id="cd01392">
    <property type="entry name" value="HTH_LacI"/>
    <property type="match status" value="1"/>
</dbReference>
<evidence type="ECO:0000256" key="3">
    <source>
        <dbReference type="ARBA" id="ARBA00023163"/>
    </source>
</evidence>
<organism evidence="5 6">
    <name type="scientific">Microlunatus elymi</name>
    <dbReference type="NCBI Taxonomy" id="2596828"/>
    <lineage>
        <taxon>Bacteria</taxon>
        <taxon>Bacillati</taxon>
        <taxon>Actinomycetota</taxon>
        <taxon>Actinomycetes</taxon>
        <taxon>Propionibacteriales</taxon>
        <taxon>Propionibacteriaceae</taxon>
        <taxon>Microlunatus</taxon>
    </lineage>
</organism>
<gene>
    <name evidence="5" type="ORF">FOE78_21795</name>
</gene>
<evidence type="ECO:0000313" key="5">
    <source>
        <dbReference type="EMBL" id="QDP98182.1"/>
    </source>
</evidence>
<dbReference type="InterPro" id="IPR028082">
    <property type="entry name" value="Peripla_BP_I"/>
</dbReference>
<dbReference type="InterPro" id="IPR010982">
    <property type="entry name" value="Lambda_DNA-bd_dom_sf"/>
</dbReference>
<keyword evidence="1" id="KW-0805">Transcription regulation</keyword>
<evidence type="ECO:0000256" key="2">
    <source>
        <dbReference type="ARBA" id="ARBA00023125"/>
    </source>
</evidence>
<dbReference type="Pfam" id="PF00356">
    <property type="entry name" value="LacI"/>
    <property type="match status" value="1"/>
</dbReference>
<dbReference type="PROSITE" id="PS00356">
    <property type="entry name" value="HTH_LACI_1"/>
    <property type="match status" value="1"/>
</dbReference>
<evidence type="ECO:0000259" key="4">
    <source>
        <dbReference type="PROSITE" id="PS50932"/>
    </source>
</evidence>
<reference evidence="5 6" key="1">
    <citation type="submission" date="2019-07" db="EMBL/GenBank/DDBJ databases">
        <title>Microlunatus dokdonensis sp. nov. isolated from the rhizospheric soil of the wild plant Elymus tsukushiensis.</title>
        <authorList>
            <person name="Ghim S.-Y."/>
            <person name="Hwang Y.-J."/>
            <person name="Son J.-S."/>
            <person name="Shin J.-H."/>
        </authorList>
    </citation>
    <scope>NUCLEOTIDE SEQUENCE [LARGE SCALE GENOMIC DNA]</scope>
    <source>
        <strain evidence="5 6">KUDC0627</strain>
    </source>
</reference>
<keyword evidence="3" id="KW-0804">Transcription</keyword>
<dbReference type="SUPFAM" id="SSF47413">
    <property type="entry name" value="lambda repressor-like DNA-binding domains"/>
    <property type="match status" value="1"/>
</dbReference>
<evidence type="ECO:0000256" key="1">
    <source>
        <dbReference type="ARBA" id="ARBA00023015"/>
    </source>
</evidence>
<name>A0A516Q484_9ACTN</name>
<protein>
    <submittedName>
        <fullName evidence="5">LacI family transcriptional regulator</fullName>
    </submittedName>
</protein>
<dbReference type="RefSeq" id="WP_143988124.1">
    <property type="nucleotide sequence ID" value="NZ_CP041692.1"/>
</dbReference>
<dbReference type="EMBL" id="CP041692">
    <property type="protein sequence ID" value="QDP98182.1"/>
    <property type="molecule type" value="Genomic_DNA"/>
</dbReference>
<dbReference type="Pfam" id="PF13377">
    <property type="entry name" value="Peripla_BP_3"/>
    <property type="match status" value="1"/>
</dbReference>
<evidence type="ECO:0000313" key="6">
    <source>
        <dbReference type="Proteomes" id="UP000319263"/>
    </source>
</evidence>
<dbReference type="SUPFAM" id="SSF53822">
    <property type="entry name" value="Periplasmic binding protein-like I"/>
    <property type="match status" value="1"/>
</dbReference>
<dbReference type="KEGG" id="mik:FOE78_21795"/>
<feature type="domain" description="HTH lacI-type" evidence="4">
    <location>
        <begin position="8"/>
        <end position="62"/>
    </location>
</feature>
<dbReference type="OrthoDB" id="9798934at2"/>
<dbReference type="GO" id="GO:0000976">
    <property type="term" value="F:transcription cis-regulatory region binding"/>
    <property type="evidence" value="ECO:0007669"/>
    <property type="project" value="TreeGrafter"/>
</dbReference>
<dbReference type="InterPro" id="IPR000843">
    <property type="entry name" value="HTH_LacI"/>
</dbReference>
<dbReference type="Gene3D" id="3.40.50.2300">
    <property type="match status" value="2"/>
</dbReference>
<dbReference type="PANTHER" id="PTHR30146">
    <property type="entry name" value="LACI-RELATED TRANSCRIPTIONAL REPRESSOR"/>
    <property type="match status" value="1"/>
</dbReference>